<dbReference type="SMART" id="SM00411">
    <property type="entry name" value="BHL"/>
    <property type="match status" value="1"/>
</dbReference>
<protein>
    <recommendedName>
        <fullName evidence="2">Integration host factor subunit alpha</fullName>
    </recommendedName>
</protein>
<dbReference type="Proteomes" id="UP000236327">
    <property type="component" value="Unassembled WGS sequence"/>
</dbReference>
<dbReference type="InterPro" id="IPR005684">
    <property type="entry name" value="IHF_alpha"/>
</dbReference>
<dbReference type="InterPro" id="IPR010992">
    <property type="entry name" value="IHF-like_DNA-bd_dom_sf"/>
</dbReference>
<dbReference type="Gene3D" id="4.10.520.10">
    <property type="entry name" value="IHF-like DNA-binding proteins"/>
    <property type="match status" value="1"/>
</dbReference>
<dbReference type="GO" id="GO:0030527">
    <property type="term" value="F:structural constituent of chromatin"/>
    <property type="evidence" value="ECO:0007669"/>
    <property type="project" value="InterPro"/>
</dbReference>
<evidence type="ECO:0000256" key="5">
    <source>
        <dbReference type="ARBA" id="ARBA00023125"/>
    </source>
</evidence>
<comment type="caution">
    <text evidence="9">The sequence shown here is derived from an EMBL/GenBank/DDBJ whole genome shotgun (WGS) entry which is preliminary data.</text>
</comment>
<keyword evidence="7" id="KW-0233">DNA recombination</keyword>
<keyword evidence="10" id="KW-1185">Reference proteome</keyword>
<dbReference type="GO" id="GO:0006310">
    <property type="term" value="P:DNA recombination"/>
    <property type="evidence" value="ECO:0007669"/>
    <property type="project" value="UniProtKB-KW"/>
</dbReference>
<dbReference type="InterPro" id="IPR000119">
    <property type="entry name" value="Hist_DNA-bd"/>
</dbReference>
<evidence type="ECO:0000256" key="2">
    <source>
        <dbReference type="ARBA" id="ARBA00018329"/>
    </source>
</evidence>
<keyword evidence="4" id="KW-0805">Transcription regulation</keyword>
<dbReference type="GO" id="GO:0005829">
    <property type="term" value="C:cytosol"/>
    <property type="evidence" value="ECO:0007669"/>
    <property type="project" value="TreeGrafter"/>
</dbReference>
<evidence type="ECO:0000313" key="9">
    <source>
        <dbReference type="EMBL" id="PNU05732.1"/>
    </source>
</evidence>
<evidence type="ECO:0000256" key="6">
    <source>
        <dbReference type="ARBA" id="ARBA00023163"/>
    </source>
</evidence>
<dbReference type="PANTHER" id="PTHR33175">
    <property type="entry name" value="DNA-BINDING PROTEIN HU"/>
    <property type="match status" value="1"/>
</dbReference>
<dbReference type="SUPFAM" id="SSF47729">
    <property type="entry name" value="IHF-like DNA-binding proteins"/>
    <property type="match status" value="1"/>
</dbReference>
<keyword evidence="3" id="KW-0810">Translation regulation</keyword>
<keyword evidence="5" id="KW-0238">DNA-binding</keyword>
<evidence type="ECO:0000256" key="8">
    <source>
        <dbReference type="RuleBase" id="RU003939"/>
    </source>
</evidence>
<evidence type="ECO:0000256" key="4">
    <source>
        <dbReference type="ARBA" id="ARBA00023015"/>
    </source>
</evidence>
<dbReference type="GO" id="GO:0006355">
    <property type="term" value="P:regulation of DNA-templated transcription"/>
    <property type="evidence" value="ECO:0007669"/>
    <property type="project" value="InterPro"/>
</dbReference>
<organism evidence="9 10">
    <name type="scientific">Novosphingobium guangzhouense</name>
    <dbReference type="NCBI Taxonomy" id="1850347"/>
    <lineage>
        <taxon>Bacteria</taxon>
        <taxon>Pseudomonadati</taxon>
        <taxon>Pseudomonadota</taxon>
        <taxon>Alphaproteobacteria</taxon>
        <taxon>Sphingomonadales</taxon>
        <taxon>Sphingomonadaceae</taxon>
        <taxon>Novosphingobium</taxon>
    </lineage>
</organism>
<name>A0A2K2G403_9SPHN</name>
<dbReference type="AlphaFoldDB" id="A0A2K2G403"/>
<dbReference type="EMBL" id="LYMM01000023">
    <property type="protein sequence ID" value="PNU05732.1"/>
    <property type="molecule type" value="Genomic_DNA"/>
</dbReference>
<gene>
    <name evidence="9" type="ORF">A8V01_15025</name>
</gene>
<dbReference type="Pfam" id="PF00216">
    <property type="entry name" value="Bac_DNA_binding"/>
    <property type="match status" value="1"/>
</dbReference>
<evidence type="ECO:0000256" key="1">
    <source>
        <dbReference type="ARBA" id="ARBA00010529"/>
    </source>
</evidence>
<proteinExistence type="inferred from homology"/>
<dbReference type="CDD" id="cd13835">
    <property type="entry name" value="IHF_A"/>
    <property type="match status" value="1"/>
</dbReference>
<dbReference type="GO" id="GO:0009893">
    <property type="term" value="P:positive regulation of metabolic process"/>
    <property type="evidence" value="ECO:0007669"/>
    <property type="project" value="UniProtKB-ARBA"/>
</dbReference>
<keyword evidence="6" id="KW-0804">Transcription</keyword>
<evidence type="ECO:0000313" key="10">
    <source>
        <dbReference type="Proteomes" id="UP000236327"/>
    </source>
</evidence>
<reference evidence="9 10" key="1">
    <citation type="submission" date="2016-05" db="EMBL/GenBank/DDBJ databases">
        <title>Complete genome sequence of Novosphingobium guangzhouense SA925(T).</title>
        <authorList>
            <person name="Sha S."/>
        </authorList>
    </citation>
    <scope>NUCLEOTIDE SEQUENCE [LARGE SCALE GENOMIC DNA]</scope>
    <source>
        <strain evidence="9 10">SA925</strain>
    </source>
</reference>
<dbReference type="RefSeq" id="WP_103095153.1">
    <property type="nucleotide sequence ID" value="NZ_LYMM01000023.1"/>
</dbReference>
<sequence>MARDGKTLTRAQIAKAISRNTPITVVQAYAFADAILEHMACALERGENVKISRFGTFVQREKGRRLARNPNTGEKAVVTARRVVTFNPSDFLRQRVAGPID</sequence>
<dbReference type="OrthoDB" id="9797747at2"/>
<dbReference type="PRINTS" id="PR01727">
    <property type="entry name" value="DNABINDINGHU"/>
</dbReference>
<evidence type="ECO:0000256" key="7">
    <source>
        <dbReference type="ARBA" id="ARBA00023172"/>
    </source>
</evidence>
<dbReference type="GO" id="GO:0003677">
    <property type="term" value="F:DNA binding"/>
    <property type="evidence" value="ECO:0007669"/>
    <property type="project" value="UniProtKB-KW"/>
</dbReference>
<evidence type="ECO:0000256" key="3">
    <source>
        <dbReference type="ARBA" id="ARBA00022845"/>
    </source>
</evidence>
<accession>A0A2K2G403</accession>
<dbReference type="GO" id="GO:0006417">
    <property type="term" value="P:regulation of translation"/>
    <property type="evidence" value="ECO:0007669"/>
    <property type="project" value="UniProtKB-KW"/>
</dbReference>
<comment type="similarity">
    <text evidence="1 8">Belongs to the bacterial histone-like protein family.</text>
</comment>
<dbReference type="PANTHER" id="PTHR33175:SF2">
    <property type="entry name" value="INTEGRATION HOST FACTOR SUBUNIT ALPHA"/>
    <property type="match status" value="1"/>
</dbReference>